<evidence type="ECO:0000313" key="1">
    <source>
        <dbReference type="EMBL" id="BAZ87142.1"/>
    </source>
</evidence>
<dbReference type="KEGG" id="dcm:NIES806_33600"/>
<dbReference type="RefSeq" id="WP_096669005.1">
    <property type="nucleotide sequence ID" value="NZ_AP018316.1"/>
</dbReference>
<proteinExistence type="predicted"/>
<organism evidence="1 2">
    <name type="scientific">Dolichospermum compactum NIES-806</name>
    <dbReference type="NCBI Taxonomy" id="1973481"/>
    <lineage>
        <taxon>Bacteria</taxon>
        <taxon>Bacillati</taxon>
        <taxon>Cyanobacteriota</taxon>
        <taxon>Cyanophyceae</taxon>
        <taxon>Nostocales</taxon>
        <taxon>Aphanizomenonaceae</taxon>
        <taxon>Dolichospermum</taxon>
        <taxon>Dolichospermum compactum</taxon>
    </lineage>
</organism>
<sequence>MISHNYKKTKELSLGESLGETIANPDALDTVFSLAEIGIDEIMEHLIKDVQDEALKEIPVVKTLYAITKTGFAFRDYFLLEKICRFILGYKKERSEIKVSKATNRNW</sequence>
<accession>A0A1Z4V6I0</accession>
<reference evidence="1 2" key="1">
    <citation type="submission" date="2017-06" db="EMBL/GenBank/DDBJ databases">
        <title>Genome sequencing of cyanobaciteial culture collection at National Institute for Environmental Studies (NIES).</title>
        <authorList>
            <person name="Hirose Y."/>
            <person name="Shimura Y."/>
            <person name="Fujisawa T."/>
            <person name="Nakamura Y."/>
            <person name="Kawachi M."/>
        </authorList>
    </citation>
    <scope>NUCLEOTIDE SEQUENCE [LARGE SCALE GENOMIC DNA]</scope>
    <source>
        <strain evidence="1 2">NIES-806</strain>
    </source>
</reference>
<keyword evidence="2" id="KW-1185">Reference proteome</keyword>
<name>A0A1Z4V6I0_9CYAN</name>
<dbReference type="Proteomes" id="UP000218702">
    <property type="component" value="Chromosome"/>
</dbReference>
<protein>
    <submittedName>
        <fullName evidence="1">Uncharacterized protein</fullName>
    </submittedName>
</protein>
<evidence type="ECO:0000313" key="2">
    <source>
        <dbReference type="Proteomes" id="UP000218702"/>
    </source>
</evidence>
<dbReference type="AlphaFoldDB" id="A0A1Z4V6I0"/>
<gene>
    <name evidence="1" type="ORF">NIES806_33600</name>
</gene>
<dbReference type="EMBL" id="AP018316">
    <property type="protein sequence ID" value="BAZ87142.1"/>
    <property type="molecule type" value="Genomic_DNA"/>
</dbReference>